<dbReference type="EMBL" id="BNAL01000005">
    <property type="protein sequence ID" value="GHF97363.1"/>
    <property type="molecule type" value="Genomic_DNA"/>
</dbReference>
<keyword evidence="1" id="KW-1133">Transmembrane helix</keyword>
<keyword evidence="1" id="KW-0472">Membrane</keyword>
<evidence type="ECO:0000313" key="2">
    <source>
        <dbReference type="EMBL" id="GHF97363.1"/>
    </source>
</evidence>
<accession>A0ABQ3K146</accession>
<feature type="transmembrane region" description="Helical" evidence="1">
    <location>
        <begin position="46"/>
        <end position="65"/>
    </location>
</feature>
<name>A0ABQ3K146_9DEIO</name>
<dbReference type="Proteomes" id="UP000632154">
    <property type="component" value="Unassembled WGS sequence"/>
</dbReference>
<keyword evidence="1" id="KW-0812">Transmembrane</keyword>
<gene>
    <name evidence="2" type="ORF">GCM10017783_06510</name>
</gene>
<evidence type="ECO:0000313" key="3">
    <source>
        <dbReference type="Proteomes" id="UP000632154"/>
    </source>
</evidence>
<feature type="transmembrane region" description="Helical" evidence="1">
    <location>
        <begin position="15"/>
        <end position="34"/>
    </location>
</feature>
<protein>
    <submittedName>
        <fullName evidence="2">Uncharacterized protein</fullName>
    </submittedName>
</protein>
<comment type="caution">
    <text evidence="2">The sequence shown here is derived from an EMBL/GenBank/DDBJ whole genome shotgun (WGS) entry which is preliminary data.</text>
</comment>
<organism evidence="2 3">
    <name type="scientific">Deinococcus piscis</name>
    <dbReference type="NCBI Taxonomy" id="394230"/>
    <lineage>
        <taxon>Bacteria</taxon>
        <taxon>Thermotogati</taxon>
        <taxon>Deinococcota</taxon>
        <taxon>Deinococci</taxon>
        <taxon>Deinococcales</taxon>
        <taxon>Deinococcaceae</taxon>
        <taxon>Deinococcus</taxon>
    </lineage>
</organism>
<evidence type="ECO:0000256" key="1">
    <source>
        <dbReference type="SAM" id="Phobius"/>
    </source>
</evidence>
<reference evidence="3" key="1">
    <citation type="journal article" date="2019" name="Int. J. Syst. Evol. Microbiol.">
        <title>The Global Catalogue of Microorganisms (GCM) 10K type strain sequencing project: providing services to taxonomists for standard genome sequencing and annotation.</title>
        <authorList>
            <consortium name="The Broad Institute Genomics Platform"/>
            <consortium name="The Broad Institute Genome Sequencing Center for Infectious Disease"/>
            <person name="Wu L."/>
            <person name="Ma J."/>
        </authorList>
    </citation>
    <scope>NUCLEOTIDE SEQUENCE [LARGE SCALE GENOMIC DNA]</scope>
    <source>
        <strain evidence="3">CGMCC 1.18439</strain>
    </source>
</reference>
<keyword evidence="3" id="KW-1185">Reference proteome</keyword>
<proteinExistence type="predicted"/>
<sequence>MKRVVAGLPPERRPFQFFGWVALLSVPFYLLGWLAPELKRWMPVQFPISALMVVAPLFAAGLLTWRSEGQTGVRRLLSRTFDAKRVQHKGWLLVAFGSCRW</sequence>